<feature type="transmembrane region" description="Helical" evidence="10">
    <location>
        <begin position="290"/>
        <end position="311"/>
    </location>
</feature>
<dbReference type="InterPro" id="IPR033479">
    <property type="entry name" value="dCache_1"/>
</dbReference>
<dbReference type="CDD" id="cd11386">
    <property type="entry name" value="MCP_signal"/>
    <property type="match status" value="1"/>
</dbReference>
<dbReference type="Gene3D" id="3.30.450.20">
    <property type="entry name" value="PAS domain"/>
    <property type="match status" value="1"/>
</dbReference>
<sequence>MRSFFSFRKLGTMLTSVIMTVCVFICVVLTFLAYRFGSKTIQDEIGKSLMLESNAVAATLTQNITARNRQLSMLTGFDRMMNLSAGTDVEMRDNLNRLIIILQGMQAKEETLLHLLVINKNGEASLTDGSRLIVSDRTYFKEALAGKNANPVLSKNAVTGAVTITYAVPIKNEQDQIIGVLAGGTNGYGASTIVKGISIGSENPFVIDSTGKIIGHPDTSLLDKEFNILTDDKSVSTVNFMKQVIRGENSWGTYEKDGVIKYAGYAPVAGSDWFVVAPMKESEALAGMKAMLVTLLIICGIAIVAAVLIAVQIGRSVSMPIIKTTRIINSVAQGQLDLSHEELNDIDVISLRKDEIGDMIRQIGALKDKLTEVISVVKDSSAQVLSGAVQISSSSQAVSAGAAEQAASTEEISSTMEQMASNIRQNADNAVKTGSIAKQTATDGSAGGSAVTEAVSAIKEISVKIGIIGDIASQTNLLALNAAIEAARAGEAGKGFAVVASEVRKLAERSQVAAAEIGDLSAKTVTSAETSETIINGLVLRIEETAQLVEEITAASKEQDSGAQQVSKAIVQLDSVVQQDASASEEMAAMAEELSAHAANLNDAVGFFKLKTADEKKTANSGTAGSTVKNVSAATKPAAAAKPAAAVKPASAVKPAGNVRAEPQKPPMRRPETPAVSDSDFEEF</sequence>
<keyword evidence="8" id="KW-0807">Transducer</keyword>
<evidence type="ECO:0000256" key="8">
    <source>
        <dbReference type="PROSITE-ProRule" id="PRU00284"/>
    </source>
</evidence>
<dbReference type="GO" id="GO:0007165">
    <property type="term" value="P:signal transduction"/>
    <property type="evidence" value="ECO:0007669"/>
    <property type="project" value="UniProtKB-KW"/>
</dbReference>
<protein>
    <submittedName>
        <fullName evidence="13">Methyl-accepting chemotaxis sensory transducer</fullName>
    </submittedName>
</protein>
<keyword evidence="2" id="KW-1003">Cell membrane</keyword>
<dbReference type="InterPro" id="IPR051310">
    <property type="entry name" value="MCP_chemotaxis"/>
</dbReference>
<dbReference type="InterPro" id="IPR003660">
    <property type="entry name" value="HAMP_dom"/>
</dbReference>
<evidence type="ECO:0000256" key="10">
    <source>
        <dbReference type="SAM" id="Phobius"/>
    </source>
</evidence>
<evidence type="ECO:0000256" key="2">
    <source>
        <dbReference type="ARBA" id="ARBA00022475"/>
    </source>
</evidence>
<dbReference type="InterPro" id="IPR004089">
    <property type="entry name" value="MCPsignal_dom"/>
</dbReference>
<organism evidence="13 14">
    <name type="scientific">Treponema brennaborense (strain DSM 12168 / CIP 105900 / DD5/3)</name>
    <dbReference type="NCBI Taxonomy" id="906968"/>
    <lineage>
        <taxon>Bacteria</taxon>
        <taxon>Pseudomonadati</taxon>
        <taxon>Spirochaetota</taxon>
        <taxon>Spirochaetia</taxon>
        <taxon>Spirochaetales</taxon>
        <taxon>Treponemataceae</taxon>
        <taxon>Treponema</taxon>
    </lineage>
</organism>
<evidence type="ECO:0000256" key="4">
    <source>
        <dbReference type="ARBA" id="ARBA00022692"/>
    </source>
</evidence>
<evidence type="ECO:0000313" key="13">
    <source>
        <dbReference type="EMBL" id="AEE16715.1"/>
    </source>
</evidence>
<dbReference type="InterPro" id="IPR029151">
    <property type="entry name" value="Sensor-like_sf"/>
</dbReference>
<dbReference type="SUPFAM" id="SSF103190">
    <property type="entry name" value="Sensory domain-like"/>
    <property type="match status" value="1"/>
</dbReference>
<feature type="domain" description="HAMP" evidence="12">
    <location>
        <begin position="315"/>
        <end position="375"/>
    </location>
</feature>
<keyword evidence="6 10" id="KW-0472">Membrane</keyword>
<feature type="region of interest" description="Disordered" evidence="9">
    <location>
        <begin position="616"/>
        <end position="684"/>
    </location>
</feature>
<evidence type="ECO:0000256" key="5">
    <source>
        <dbReference type="ARBA" id="ARBA00022989"/>
    </source>
</evidence>
<dbReference type="PROSITE" id="PS50111">
    <property type="entry name" value="CHEMOTAXIS_TRANSDUC_2"/>
    <property type="match status" value="1"/>
</dbReference>
<comment type="subcellular location">
    <subcellularLocation>
        <location evidence="1">Cell membrane</location>
        <topology evidence="1">Multi-pass membrane protein</topology>
    </subcellularLocation>
</comment>
<dbReference type="CDD" id="cd12912">
    <property type="entry name" value="PDC2_MCP_like"/>
    <property type="match status" value="1"/>
</dbReference>
<feature type="transmembrane region" description="Helical" evidence="10">
    <location>
        <begin position="12"/>
        <end position="34"/>
    </location>
</feature>
<evidence type="ECO:0000259" key="12">
    <source>
        <dbReference type="PROSITE" id="PS50885"/>
    </source>
</evidence>
<dbReference type="PANTHER" id="PTHR43531">
    <property type="entry name" value="PROTEIN ICFG"/>
    <property type="match status" value="1"/>
</dbReference>
<dbReference type="PANTHER" id="PTHR43531:SF11">
    <property type="entry name" value="METHYL-ACCEPTING CHEMOTAXIS PROTEIN 3"/>
    <property type="match status" value="1"/>
</dbReference>
<evidence type="ECO:0000256" key="3">
    <source>
        <dbReference type="ARBA" id="ARBA00022500"/>
    </source>
</evidence>
<dbReference type="SMART" id="SM00283">
    <property type="entry name" value="MA"/>
    <property type="match status" value="1"/>
</dbReference>
<dbReference type="EMBL" id="CP002696">
    <property type="protein sequence ID" value="AEE16715.1"/>
    <property type="molecule type" value="Genomic_DNA"/>
</dbReference>
<dbReference type="Pfam" id="PF02743">
    <property type="entry name" value="dCache_1"/>
    <property type="match status" value="1"/>
</dbReference>
<dbReference type="AlphaFoldDB" id="F4LM36"/>
<dbReference type="eggNOG" id="COG0840">
    <property type="taxonomic scope" value="Bacteria"/>
</dbReference>
<dbReference type="Gene3D" id="1.10.287.950">
    <property type="entry name" value="Methyl-accepting chemotaxis protein"/>
    <property type="match status" value="1"/>
</dbReference>
<name>F4LM36_TREBD</name>
<dbReference type="KEGG" id="tbe:Trebr_1288"/>
<dbReference type="GO" id="GO:0005886">
    <property type="term" value="C:plasma membrane"/>
    <property type="evidence" value="ECO:0007669"/>
    <property type="project" value="UniProtKB-SubCell"/>
</dbReference>
<keyword evidence="3" id="KW-0145">Chemotaxis</keyword>
<dbReference type="PROSITE" id="PS50885">
    <property type="entry name" value="HAMP"/>
    <property type="match status" value="1"/>
</dbReference>
<evidence type="ECO:0000259" key="11">
    <source>
        <dbReference type="PROSITE" id="PS50111"/>
    </source>
</evidence>
<evidence type="ECO:0000256" key="1">
    <source>
        <dbReference type="ARBA" id="ARBA00004651"/>
    </source>
</evidence>
<dbReference type="GO" id="GO:0004888">
    <property type="term" value="F:transmembrane signaling receptor activity"/>
    <property type="evidence" value="ECO:0007669"/>
    <property type="project" value="InterPro"/>
</dbReference>
<keyword evidence="5 10" id="KW-1133">Transmembrane helix</keyword>
<keyword evidence="14" id="KW-1185">Reference proteome</keyword>
<dbReference type="PRINTS" id="PR00260">
    <property type="entry name" value="CHEMTRNSDUCR"/>
</dbReference>
<dbReference type="GO" id="GO:0006935">
    <property type="term" value="P:chemotaxis"/>
    <property type="evidence" value="ECO:0007669"/>
    <property type="project" value="UniProtKB-KW"/>
</dbReference>
<dbReference type="SUPFAM" id="SSF58104">
    <property type="entry name" value="Methyl-accepting chemotaxis protein (MCP) signaling domain"/>
    <property type="match status" value="1"/>
</dbReference>
<evidence type="ECO:0000256" key="9">
    <source>
        <dbReference type="SAM" id="MobiDB-lite"/>
    </source>
</evidence>
<accession>F4LM36</accession>
<evidence type="ECO:0000256" key="7">
    <source>
        <dbReference type="ARBA" id="ARBA00029447"/>
    </source>
</evidence>
<reference evidence="14" key="1">
    <citation type="submission" date="2011-04" db="EMBL/GenBank/DDBJ databases">
        <title>The complete genome of Treponema brennaborense DSM 12168.</title>
        <authorList>
            <person name="Lucas S."/>
            <person name="Han J."/>
            <person name="Lapidus A."/>
            <person name="Bruce D."/>
            <person name="Goodwin L."/>
            <person name="Pitluck S."/>
            <person name="Peters L."/>
            <person name="Kyrpides N."/>
            <person name="Mavromatis K."/>
            <person name="Ivanova N."/>
            <person name="Mikhailova N."/>
            <person name="Pagani I."/>
            <person name="Teshima H."/>
            <person name="Detter J.C."/>
            <person name="Tapia R."/>
            <person name="Han C."/>
            <person name="Land M."/>
            <person name="Hauser L."/>
            <person name="Markowitz V."/>
            <person name="Cheng J.-F."/>
            <person name="Hugenholtz P."/>
            <person name="Woyke T."/>
            <person name="Wu D."/>
            <person name="Gronow S."/>
            <person name="Wellnitz S."/>
            <person name="Brambilla E."/>
            <person name="Klenk H.-P."/>
            <person name="Eisen J.A."/>
        </authorList>
    </citation>
    <scope>NUCLEOTIDE SEQUENCE [LARGE SCALE GENOMIC DNA]</scope>
    <source>
        <strain evidence="14">DSM 12168 / CIP 105900 / DD5/3</strain>
    </source>
</reference>
<dbReference type="HOGENOM" id="CLU_000445_107_12_12"/>
<feature type="compositionally biased region" description="Polar residues" evidence="9">
    <location>
        <begin position="619"/>
        <end position="630"/>
    </location>
</feature>
<dbReference type="OrthoDB" id="9762005at2"/>
<gene>
    <name evidence="13" type="ordered locus">Trebr_1288</name>
</gene>
<keyword evidence="4 10" id="KW-0812">Transmembrane</keyword>
<evidence type="ECO:0000256" key="6">
    <source>
        <dbReference type="ARBA" id="ARBA00023136"/>
    </source>
</evidence>
<comment type="similarity">
    <text evidence="7">Belongs to the methyl-accepting chemotaxis (MCP) protein family.</text>
</comment>
<evidence type="ECO:0000313" key="14">
    <source>
        <dbReference type="Proteomes" id="UP000006546"/>
    </source>
</evidence>
<feature type="domain" description="Methyl-accepting transducer" evidence="11">
    <location>
        <begin position="380"/>
        <end position="595"/>
    </location>
</feature>
<dbReference type="Proteomes" id="UP000006546">
    <property type="component" value="Chromosome"/>
</dbReference>
<feature type="compositionally biased region" description="Low complexity" evidence="9">
    <location>
        <begin position="631"/>
        <end position="656"/>
    </location>
</feature>
<proteinExistence type="inferred from homology"/>
<dbReference type="Pfam" id="PF00015">
    <property type="entry name" value="MCPsignal"/>
    <property type="match status" value="1"/>
</dbReference>
<dbReference type="STRING" id="906968.Trebr_1288"/>
<dbReference type="InterPro" id="IPR004090">
    <property type="entry name" value="Chemotax_Me-accpt_rcpt"/>
</dbReference>
<dbReference type="RefSeq" id="WP_013758422.1">
    <property type="nucleotide sequence ID" value="NC_015500.1"/>
</dbReference>